<keyword evidence="8" id="KW-1185">Reference proteome</keyword>
<feature type="compositionally biased region" description="Acidic residues" evidence="6">
    <location>
        <begin position="1029"/>
        <end position="1044"/>
    </location>
</feature>
<dbReference type="Proteomes" id="UP000308199">
    <property type="component" value="Unassembled WGS sequence"/>
</dbReference>
<evidence type="ECO:0000313" key="7">
    <source>
        <dbReference type="EMBL" id="THH08814.1"/>
    </source>
</evidence>
<dbReference type="NCBIfam" id="TIGR00756">
    <property type="entry name" value="PPR"/>
    <property type="match status" value="4"/>
</dbReference>
<dbReference type="Pfam" id="PF01535">
    <property type="entry name" value="PPR"/>
    <property type="match status" value="2"/>
</dbReference>
<comment type="subunit">
    <text evidence="4">Binds to mitochondrial small subunit 15S rRNA.</text>
</comment>
<protein>
    <recommendedName>
        <fullName evidence="9">Pentacotripeptide-repeat region of PRORP domain-containing protein</fullName>
    </recommendedName>
</protein>
<dbReference type="AlphaFoldDB" id="A0A4S4LAW8"/>
<dbReference type="OrthoDB" id="185373at2759"/>
<evidence type="ECO:0000256" key="5">
    <source>
        <dbReference type="PROSITE-ProRule" id="PRU00708"/>
    </source>
</evidence>
<organism evidence="7 8">
    <name type="scientific">Phellinidium pouzarii</name>
    <dbReference type="NCBI Taxonomy" id="167371"/>
    <lineage>
        <taxon>Eukaryota</taxon>
        <taxon>Fungi</taxon>
        <taxon>Dikarya</taxon>
        <taxon>Basidiomycota</taxon>
        <taxon>Agaricomycotina</taxon>
        <taxon>Agaricomycetes</taxon>
        <taxon>Hymenochaetales</taxon>
        <taxon>Hymenochaetaceae</taxon>
        <taxon>Phellinidium</taxon>
    </lineage>
</organism>
<dbReference type="Pfam" id="PF12854">
    <property type="entry name" value="PPR_1"/>
    <property type="match status" value="1"/>
</dbReference>
<reference evidence="7 8" key="1">
    <citation type="submission" date="2019-02" db="EMBL/GenBank/DDBJ databases">
        <title>Genome sequencing of the rare red list fungi Phellinidium pouzarii.</title>
        <authorList>
            <person name="Buettner E."/>
            <person name="Kellner H."/>
        </authorList>
    </citation>
    <scope>NUCLEOTIDE SEQUENCE [LARGE SCALE GENOMIC DNA]</scope>
    <source>
        <strain evidence="7 8">DSM 108285</strain>
    </source>
</reference>
<dbReference type="PROSITE" id="PS51375">
    <property type="entry name" value="PPR"/>
    <property type="match status" value="4"/>
</dbReference>
<feature type="repeat" description="PPR" evidence="5">
    <location>
        <begin position="462"/>
        <end position="496"/>
    </location>
</feature>
<dbReference type="InterPro" id="IPR011990">
    <property type="entry name" value="TPR-like_helical_dom_sf"/>
</dbReference>
<name>A0A4S4LAW8_9AGAM</name>
<dbReference type="Pfam" id="PF13041">
    <property type="entry name" value="PPR_2"/>
    <property type="match status" value="2"/>
</dbReference>
<dbReference type="Gene3D" id="1.25.40.10">
    <property type="entry name" value="Tetratricopeptide repeat domain"/>
    <property type="match status" value="3"/>
</dbReference>
<dbReference type="InterPro" id="IPR002885">
    <property type="entry name" value="PPR_rpt"/>
</dbReference>
<sequence length="1095" mass="124800">MEDRAMVFRSRNALRRTRRIFAETYSHCNAFRTSPCFTMFSRSVASTASVPKRQVTASARPSSHLQSCVEDFLLKVNAPQKHGSLGELWDAFLVVRNESVSLLKSSELFTLGWRIARGEEALSTSNEAAEDLLQWGQHLQDILTLLRRRLSRESVDTLQHECLTIVALSLQGHFEKATPLLNRHLQYPPEEKYRLWIVDAYKHTLLSILRHSSPSHAFDFYLDNRYLLKSIINAGSPLRRKTLGHTNAPLFKELSTILGLIPAPDTFLAEKRKQWSKVRMAGAGQTMMHIFTQANLAEDALAVYEELRSQNIQVYYYVRHALVRALVRAERFERANAVYATIAPTIHAEDDEKRSYESTGLHLFAHQGYPDHAEECFASLSARGDTSPQEKTLIMHAYAMQGNVERVIERFEGFFGKSKDELSPNPNSYHYSTVIHAFVKLNDFDGINKWLGLMTAAGHNPDTAIYNIVLKGIAQRGDIASMHSLLDQMRSANIPLDSTTYTTVIKVLARRRDVVAAESMFKRMVHEGIVPDRIVVTTIMNAHVEAGSWKGVIRVFDYLQSMPTKELRLGIEVFNTLLKAYVLIGSPLHIVTDIFRRLEMADVKPTNHTFALLIQSACDSGRMDIASKLFVEMESLSKNLKTNVQVTAHVLTIIMTAFLRKGLKAHARAVYDDMRKRGIQPTLYTFASILRVYSKDDAGIDLQLAKEFLATLQAVPVEQRTWAKPQSGREGWLTFAYAPLLQAYSKNLDTEEVERLYAEYADNNERPSITILASLLDVYRRTDNIQGVHHVWPQIYEIALSRTDEVDPLLDIKKPQSQFLRSLRRSDLLCVPLSIYIDAVSRAGQHIEVAHTWNKLREAGFHFDAHNWNHLVVALVRAGQPKRAFEVMEKVILPYHAETQVVMRKRPRNVSSPLLFDDEEEVQEAESEPFVVHLYRSGVKRAATVARLRRRLQKLREDSDDIVHPLHVMQQISPAWNVWRPHSSTMRVLAEVIDELNAGRPIRPTKLTPRLPPTDAEIGSEADSQSLDEAVEREDSQETETESAEELLREIMIDNPQTIRKLDLWSSGQEFMMMREKGAVDRSRGKLHQSLPRHE</sequence>
<dbReference type="EMBL" id="SGPK01000086">
    <property type="protein sequence ID" value="THH08814.1"/>
    <property type="molecule type" value="Genomic_DNA"/>
</dbReference>
<feature type="repeat" description="PPR" evidence="5">
    <location>
        <begin position="647"/>
        <end position="681"/>
    </location>
</feature>
<evidence type="ECO:0000256" key="6">
    <source>
        <dbReference type="SAM" id="MobiDB-lite"/>
    </source>
</evidence>
<feature type="repeat" description="PPR" evidence="5">
    <location>
        <begin position="427"/>
        <end position="461"/>
    </location>
</feature>
<keyword evidence="2" id="KW-0677">Repeat</keyword>
<evidence type="ECO:0008006" key="9">
    <source>
        <dbReference type="Google" id="ProtNLM"/>
    </source>
</evidence>
<comment type="function">
    <text evidence="3">Regulates mitochondrial small subunit maturation by controlling 15S rRNA 5'-end processing. Localizes to the 5' precursor of the 15S rRNA in a position that is subsequently occupied by mS47 in the mature yeast mtSSU. Uses structure and sequence-specific RNA recognition, binding to a single-stranded region of the precursor and specifically recognizing bases -6 to -1. The exchange of Ccm1 for mS47 is coupled to the irreversible removal of precursor rRNA that is accompanied by conformational changes of the mitoribosomal proteins uS5m and mS26. These conformational changes signal completion of 5'-end rRNA processing through protection of the mature 5'-end of the 15S rRNA and stabilization of mS47. The removal of the 5' precursor together with the dissociation of Ccm1 may be catalyzed by the 5'-3' exoribonuclease Pet127. Involved in the specific removal of group I introns in mitochondrial encoded transcripts.</text>
</comment>
<dbReference type="PANTHER" id="PTHR47936">
    <property type="entry name" value="PPR_LONG DOMAIN-CONTAINING PROTEIN"/>
    <property type="match status" value="1"/>
</dbReference>
<dbReference type="PANTHER" id="PTHR47936:SF1">
    <property type="entry name" value="PENTATRICOPEPTIDE REPEAT-CONTAINING PROTEIN GUN1, CHLOROPLASTIC"/>
    <property type="match status" value="1"/>
</dbReference>
<comment type="similarity">
    <text evidence="1">Belongs to the CCM1 family.</text>
</comment>
<feature type="region of interest" description="Disordered" evidence="6">
    <location>
        <begin position="1076"/>
        <end position="1095"/>
    </location>
</feature>
<comment type="caution">
    <text evidence="7">The sequence shown here is derived from an EMBL/GenBank/DDBJ whole genome shotgun (WGS) entry which is preliminary data.</text>
</comment>
<feature type="repeat" description="PPR" evidence="5">
    <location>
        <begin position="497"/>
        <end position="531"/>
    </location>
</feature>
<evidence type="ECO:0000256" key="1">
    <source>
        <dbReference type="ARBA" id="ARBA00006192"/>
    </source>
</evidence>
<accession>A0A4S4LAW8</accession>
<evidence type="ECO:0000256" key="3">
    <source>
        <dbReference type="ARBA" id="ARBA00044493"/>
    </source>
</evidence>
<evidence type="ECO:0000313" key="8">
    <source>
        <dbReference type="Proteomes" id="UP000308199"/>
    </source>
</evidence>
<proteinExistence type="inferred from homology"/>
<gene>
    <name evidence="7" type="ORF">EW145_g2453</name>
</gene>
<evidence type="ECO:0000256" key="2">
    <source>
        <dbReference type="ARBA" id="ARBA00022737"/>
    </source>
</evidence>
<evidence type="ECO:0000256" key="4">
    <source>
        <dbReference type="ARBA" id="ARBA00044511"/>
    </source>
</evidence>
<feature type="region of interest" description="Disordered" evidence="6">
    <location>
        <begin position="1001"/>
        <end position="1044"/>
    </location>
</feature>